<evidence type="ECO:0000259" key="2">
    <source>
        <dbReference type="Pfam" id="PF07995"/>
    </source>
</evidence>
<feature type="chain" id="PRO_5011523349" evidence="1">
    <location>
        <begin position="23"/>
        <end position="550"/>
    </location>
</feature>
<dbReference type="Gene3D" id="2.120.10.30">
    <property type="entry name" value="TolB, C-terminal domain"/>
    <property type="match status" value="1"/>
</dbReference>
<reference evidence="4" key="1">
    <citation type="submission" date="2016-10" db="EMBL/GenBank/DDBJ databases">
        <authorList>
            <person name="Varghese N."/>
            <person name="Submissions S."/>
        </authorList>
    </citation>
    <scope>NUCLEOTIDE SEQUENCE [LARGE SCALE GENOMIC DNA]</scope>
    <source>
        <strain evidence="4">DSM 25329</strain>
    </source>
</reference>
<dbReference type="PANTHER" id="PTHR19328">
    <property type="entry name" value="HEDGEHOG-INTERACTING PROTEIN"/>
    <property type="match status" value="1"/>
</dbReference>
<evidence type="ECO:0000256" key="1">
    <source>
        <dbReference type="SAM" id="SignalP"/>
    </source>
</evidence>
<keyword evidence="4" id="KW-1185">Reference proteome</keyword>
<organism evidence="3 4">
    <name type="scientific">Dyadobacter soli</name>
    <dbReference type="NCBI Taxonomy" id="659014"/>
    <lineage>
        <taxon>Bacteria</taxon>
        <taxon>Pseudomonadati</taxon>
        <taxon>Bacteroidota</taxon>
        <taxon>Cytophagia</taxon>
        <taxon>Cytophagales</taxon>
        <taxon>Spirosomataceae</taxon>
        <taxon>Dyadobacter</taxon>
    </lineage>
</organism>
<dbReference type="OrthoDB" id="9770043at2"/>
<keyword evidence="1" id="KW-0732">Signal</keyword>
<dbReference type="InterPro" id="IPR012938">
    <property type="entry name" value="Glc/Sorbosone_DH"/>
</dbReference>
<dbReference type="InterPro" id="IPR011042">
    <property type="entry name" value="6-blade_b-propeller_TolB-like"/>
</dbReference>
<dbReference type="InterPro" id="IPR013783">
    <property type="entry name" value="Ig-like_fold"/>
</dbReference>
<dbReference type="Pfam" id="PF07995">
    <property type="entry name" value="GSDH"/>
    <property type="match status" value="1"/>
</dbReference>
<dbReference type="Gene3D" id="2.60.40.10">
    <property type="entry name" value="Immunoglobulins"/>
    <property type="match status" value="1"/>
</dbReference>
<accession>A0A1G7LP83</accession>
<dbReference type="AlphaFoldDB" id="A0A1G7LP83"/>
<dbReference type="Proteomes" id="UP000198748">
    <property type="component" value="Unassembled WGS sequence"/>
</dbReference>
<sequence>MKNLLCTLLLLATALSASFAQLQLVIEPVASGFTRPVKVTNASDRRLFVAEIGGKIRVFKDGAVLSQPFLDIGTKINDPEWAGIFSIAFPPDYQTSGFFYVMYVVKSKTEVQISRFSRQPGNADLADAGSEIKILTIPYENVLGGHRGGDMAFGKDGFLYISTGDNGPGSRGVPGDPNNNSQNTGKLFGKLLRLDTSTPAPGDNPLGKIFALGLRNPWRFGFDRQTGDLWIGDNGQDGWEEIDYLSYPFSGIVSNFGWNCLEGTQTYNQSHCAQGTAYIAPKLTYAGFTNNGGKDASVMGGFVYRGSRYPSLKGHYFFGDYASGKIGYIDPLGVARPDAGLSYASLISFGEDYAGELYTLSFLNGTLSKITNPGDPLPVKLLSFKLIQTGSRFLLEWRTAQESKFSHFDLERSPDDHTFETIGRVGGEGLGSSYTFTDGEPLRNTSYYRLKMIDEDGTFRYSSVVSGTLGTRGQPFAFPNPGGSQITIGGLAKGDEVRVYSISGLIVESRDITLDGDWKLNMEGKPKGIYTVFIDNTASGFSQKLKIAYK</sequence>
<protein>
    <submittedName>
        <fullName evidence="3">Glucose/arabinose dehydrogenase, beta-propeller fold</fullName>
    </submittedName>
</protein>
<feature type="signal peptide" evidence="1">
    <location>
        <begin position="1"/>
        <end position="22"/>
    </location>
</feature>
<name>A0A1G7LP83_9BACT</name>
<evidence type="ECO:0000313" key="3">
    <source>
        <dbReference type="EMBL" id="SDF50810.1"/>
    </source>
</evidence>
<dbReference type="InterPro" id="IPR011041">
    <property type="entry name" value="Quinoprot_gluc/sorb_DH_b-prop"/>
</dbReference>
<dbReference type="RefSeq" id="WP_090153260.1">
    <property type="nucleotide sequence ID" value="NZ_FNAN01000011.1"/>
</dbReference>
<dbReference type="STRING" id="659014.SAMN04487996_11133"/>
<dbReference type="PANTHER" id="PTHR19328:SF75">
    <property type="entry name" value="ALDOSE SUGAR DEHYDROGENASE YLII"/>
    <property type="match status" value="1"/>
</dbReference>
<dbReference type="SUPFAM" id="SSF50952">
    <property type="entry name" value="Soluble quinoprotein glucose dehydrogenase"/>
    <property type="match status" value="1"/>
</dbReference>
<feature type="domain" description="Glucose/Sorbosone dehydrogenase" evidence="2">
    <location>
        <begin position="34"/>
        <end position="326"/>
    </location>
</feature>
<gene>
    <name evidence="3" type="ORF">SAMN04487996_11133</name>
</gene>
<proteinExistence type="predicted"/>
<dbReference type="EMBL" id="FNAN01000011">
    <property type="protein sequence ID" value="SDF50810.1"/>
    <property type="molecule type" value="Genomic_DNA"/>
</dbReference>
<evidence type="ECO:0000313" key="4">
    <source>
        <dbReference type="Proteomes" id="UP000198748"/>
    </source>
</evidence>